<name>A0A3P9IF21_ORYLA</name>
<evidence type="ECO:0008006" key="3">
    <source>
        <dbReference type="Google" id="ProtNLM"/>
    </source>
</evidence>
<dbReference type="SUPFAM" id="SSF56436">
    <property type="entry name" value="C-type lectin-like"/>
    <property type="match status" value="1"/>
</dbReference>
<sequence>VYSSINTEKPLTSGTRKLKHQFPTMHLIPINEKNWIQFQESCYFFYNLNSPWKTWDQSRQLCQSSKSDLVVISSLEEQVCHKMLN</sequence>
<protein>
    <recommendedName>
        <fullName evidence="3">C-type lectin domain-containing protein</fullName>
    </recommendedName>
</protein>
<dbReference type="Gene3D" id="3.10.100.10">
    <property type="entry name" value="Mannose-Binding Protein A, subunit A"/>
    <property type="match status" value="1"/>
</dbReference>
<evidence type="ECO:0000313" key="1">
    <source>
        <dbReference type="Ensembl" id="ENSORLP00015018671.1"/>
    </source>
</evidence>
<dbReference type="InterPro" id="IPR016187">
    <property type="entry name" value="CTDL_fold"/>
</dbReference>
<proteinExistence type="predicted"/>
<dbReference type="InterPro" id="IPR016186">
    <property type="entry name" value="C-type_lectin-like/link_sf"/>
</dbReference>
<dbReference type="AlphaFoldDB" id="A0A3P9IF21"/>
<reference evidence="1" key="4">
    <citation type="submission" date="2025-09" db="UniProtKB">
        <authorList>
            <consortium name="Ensembl"/>
        </authorList>
    </citation>
    <scope>IDENTIFICATION</scope>
    <source>
        <strain evidence="1">HSOK</strain>
    </source>
</reference>
<reference evidence="1" key="3">
    <citation type="submission" date="2025-08" db="UniProtKB">
        <authorList>
            <consortium name="Ensembl"/>
        </authorList>
    </citation>
    <scope>IDENTIFICATION</scope>
    <source>
        <strain evidence="1">HSOK</strain>
    </source>
</reference>
<organism evidence="1 2">
    <name type="scientific">Oryzias latipes</name>
    <name type="common">Japanese rice fish</name>
    <name type="synonym">Japanese killifish</name>
    <dbReference type="NCBI Taxonomy" id="8090"/>
    <lineage>
        <taxon>Eukaryota</taxon>
        <taxon>Metazoa</taxon>
        <taxon>Chordata</taxon>
        <taxon>Craniata</taxon>
        <taxon>Vertebrata</taxon>
        <taxon>Euteleostomi</taxon>
        <taxon>Actinopterygii</taxon>
        <taxon>Neopterygii</taxon>
        <taxon>Teleostei</taxon>
        <taxon>Neoteleostei</taxon>
        <taxon>Acanthomorphata</taxon>
        <taxon>Ovalentaria</taxon>
        <taxon>Atherinomorphae</taxon>
        <taxon>Beloniformes</taxon>
        <taxon>Adrianichthyidae</taxon>
        <taxon>Oryziinae</taxon>
        <taxon>Oryzias</taxon>
    </lineage>
</organism>
<evidence type="ECO:0000313" key="2">
    <source>
        <dbReference type="Proteomes" id="UP000265200"/>
    </source>
</evidence>
<reference key="1">
    <citation type="journal article" date="2007" name="Nature">
        <title>The medaka draft genome and insights into vertebrate genome evolution.</title>
        <authorList>
            <person name="Kasahara M."/>
            <person name="Naruse K."/>
            <person name="Sasaki S."/>
            <person name="Nakatani Y."/>
            <person name="Qu W."/>
            <person name="Ahsan B."/>
            <person name="Yamada T."/>
            <person name="Nagayasu Y."/>
            <person name="Doi K."/>
            <person name="Kasai Y."/>
            <person name="Jindo T."/>
            <person name="Kobayashi D."/>
            <person name="Shimada A."/>
            <person name="Toyoda A."/>
            <person name="Kuroki Y."/>
            <person name="Fujiyama A."/>
            <person name="Sasaki T."/>
            <person name="Shimizu A."/>
            <person name="Asakawa S."/>
            <person name="Shimizu N."/>
            <person name="Hashimoto S."/>
            <person name="Yang J."/>
            <person name="Lee Y."/>
            <person name="Matsushima K."/>
            <person name="Sugano S."/>
            <person name="Sakaizumi M."/>
            <person name="Narita T."/>
            <person name="Ohishi K."/>
            <person name="Haga S."/>
            <person name="Ohta F."/>
            <person name="Nomoto H."/>
            <person name="Nogata K."/>
            <person name="Morishita T."/>
            <person name="Endo T."/>
            <person name="Shin-I T."/>
            <person name="Takeda H."/>
            <person name="Morishita S."/>
            <person name="Kohara Y."/>
        </authorList>
    </citation>
    <scope>NUCLEOTIDE SEQUENCE [LARGE SCALE GENOMIC DNA]</scope>
    <source>
        <strain>Hd-rR</strain>
    </source>
</reference>
<accession>A0A3P9IF21</accession>
<dbReference type="Proteomes" id="UP000265200">
    <property type="component" value="Chromosome 16"/>
</dbReference>
<dbReference type="Ensembl" id="ENSORLT00015027436.1">
    <property type="protein sequence ID" value="ENSORLP00015018671.1"/>
    <property type="gene ID" value="ENSORLG00015019734.1"/>
</dbReference>
<reference evidence="1 2" key="2">
    <citation type="submission" date="2017-04" db="EMBL/GenBank/DDBJ databases">
        <title>CpG methylation of centromeres and impact of large insertions on vertebrate speciation.</title>
        <authorList>
            <person name="Ichikawa K."/>
            <person name="Yoshimura J."/>
            <person name="Morishita S."/>
        </authorList>
    </citation>
    <scope>NUCLEOTIDE SEQUENCE</scope>
    <source>
        <strain evidence="1 2">HSOK</strain>
    </source>
</reference>